<reference evidence="1" key="1">
    <citation type="journal article" date="2017" name="Science">
        <title>Giant viruses with an expanded complement of translation system components.</title>
        <authorList>
            <person name="Schulz F."/>
            <person name="Yutin N."/>
            <person name="Ivanova N.N."/>
            <person name="Ortega D.R."/>
            <person name="Lee T.K."/>
            <person name="Vierheilig J."/>
            <person name="Daims H."/>
            <person name="Horn M."/>
            <person name="Wagner M."/>
            <person name="Jensen G.J."/>
            <person name="Kyrpides N.C."/>
            <person name="Koonin E.V."/>
            <person name="Woyke T."/>
        </authorList>
    </citation>
    <scope>NUCLEOTIDE SEQUENCE</scope>
    <source>
        <strain evidence="1">KNV1</strain>
    </source>
</reference>
<organism evidence="1">
    <name type="scientific">Klosneuvirus KNV1</name>
    <dbReference type="NCBI Taxonomy" id="1977640"/>
    <lineage>
        <taxon>Viruses</taxon>
        <taxon>Varidnaviria</taxon>
        <taxon>Bamfordvirae</taxon>
        <taxon>Nucleocytoviricota</taxon>
        <taxon>Megaviricetes</taxon>
        <taxon>Imitervirales</taxon>
        <taxon>Mimiviridae</taxon>
        <taxon>Klosneuvirinae</taxon>
        <taxon>Klosneuvirus</taxon>
    </lineage>
</organism>
<name>A0A1V0SJE2_9VIRU</name>
<sequence length="189" mass="21913">MSNKDDKTERINNDKLDLWFGDFGKDLPPDVRMQASCFNFLSLMSELGYGSKADFIKDKMEDCLKNNIISKTASEDSVWTEHQILIEDQNQVTPINPHRRLRYDDPTPQTQYWEFGFKKVKLPEGWRLEKGCGCGRNMDPSNFSIINANNKTVKTLSYFDMSERKDYYGGLMNSMALLDPKDEDNEKVL</sequence>
<dbReference type="EMBL" id="KY684109">
    <property type="protein sequence ID" value="ARF11846.1"/>
    <property type="molecule type" value="Genomic_DNA"/>
</dbReference>
<accession>A0A1V0SJE2</accession>
<evidence type="ECO:0000313" key="1">
    <source>
        <dbReference type="EMBL" id="ARF11846.1"/>
    </source>
</evidence>
<proteinExistence type="predicted"/>
<protein>
    <submittedName>
        <fullName evidence="1">Uncharacterized protein</fullName>
    </submittedName>
</protein>
<gene>
    <name evidence="1" type="ORF">Klosneuvirus_2_282</name>
</gene>